<evidence type="ECO:0000256" key="8">
    <source>
        <dbReference type="RuleBase" id="RU366017"/>
    </source>
</evidence>
<evidence type="ECO:0000256" key="5">
    <source>
        <dbReference type="ARBA" id="ARBA00022692"/>
    </source>
</evidence>
<evidence type="ECO:0000256" key="2">
    <source>
        <dbReference type="ARBA" id="ARBA00007647"/>
    </source>
</evidence>
<evidence type="ECO:0000256" key="1">
    <source>
        <dbReference type="ARBA" id="ARBA00004167"/>
    </source>
</evidence>
<comment type="subcellular location">
    <subcellularLocation>
        <location evidence="1">Membrane</location>
        <topology evidence="1">Single-pass membrane protein</topology>
    </subcellularLocation>
</comment>
<dbReference type="InterPro" id="IPR052012">
    <property type="entry name" value="GTase_92"/>
</dbReference>
<comment type="similarity">
    <text evidence="2 8">Belongs to the glycosyltransferase 92 family.</text>
</comment>
<keyword evidence="4 8" id="KW-0808">Transferase</keyword>
<keyword evidence="7" id="KW-0472">Membrane</keyword>
<dbReference type="InterPro" id="IPR008166">
    <property type="entry name" value="Glyco_transf_92"/>
</dbReference>
<keyword evidence="6" id="KW-1133">Transmembrane helix</keyword>
<proteinExistence type="inferred from homology"/>
<protein>
    <recommendedName>
        <fullName evidence="8">Glycosyltransferase family 92 protein</fullName>
        <ecNumber evidence="8">2.4.1.-</ecNumber>
    </recommendedName>
</protein>
<accession>A0A914D0Y0</accession>
<keyword evidence="5" id="KW-0812">Transmembrane</keyword>
<dbReference type="Proteomes" id="UP000887540">
    <property type="component" value="Unplaced"/>
</dbReference>
<reference evidence="10" key="1">
    <citation type="submission" date="2022-11" db="UniProtKB">
        <authorList>
            <consortium name="WormBaseParasite"/>
        </authorList>
    </citation>
    <scope>IDENTIFICATION</scope>
</reference>
<evidence type="ECO:0000256" key="3">
    <source>
        <dbReference type="ARBA" id="ARBA00022676"/>
    </source>
</evidence>
<evidence type="ECO:0000256" key="4">
    <source>
        <dbReference type="ARBA" id="ARBA00022679"/>
    </source>
</evidence>
<sequence length="100" mass="11928">MKAYEKDGLLILRPAVKFFQPDDLDYDPNSHNEWNNQDVTYNSCLYEFKDSAEFIMIADWDDVLVPKHHRNYFDELMWLNQLYPSAAAFVFSRPHSTLYT</sequence>
<name>A0A914D0Y0_9BILA</name>
<evidence type="ECO:0000313" key="9">
    <source>
        <dbReference type="Proteomes" id="UP000887540"/>
    </source>
</evidence>
<evidence type="ECO:0000313" key="10">
    <source>
        <dbReference type="WBParaSite" id="ACRNAN_scaffold17186.g12574.t1"/>
    </source>
</evidence>
<dbReference type="GO" id="GO:0016757">
    <property type="term" value="F:glycosyltransferase activity"/>
    <property type="evidence" value="ECO:0007669"/>
    <property type="project" value="UniProtKB-UniRule"/>
</dbReference>
<dbReference type="Pfam" id="PF01697">
    <property type="entry name" value="Glyco_transf_92"/>
    <property type="match status" value="1"/>
</dbReference>
<evidence type="ECO:0000256" key="6">
    <source>
        <dbReference type="ARBA" id="ARBA00022989"/>
    </source>
</evidence>
<dbReference type="WBParaSite" id="ACRNAN_scaffold17186.g12574.t1">
    <property type="protein sequence ID" value="ACRNAN_scaffold17186.g12574.t1"/>
    <property type="gene ID" value="ACRNAN_scaffold17186.g12574"/>
</dbReference>
<organism evidence="9 10">
    <name type="scientific">Acrobeloides nanus</name>
    <dbReference type="NCBI Taxonomy" id="290746"/>
    <lineage>
        <taxon>Eukaryota</taxon>
        <taxon>Metazoa</taxon>
        <taxon>Ecdysozoa</taxon>
        <taxon>Nematoda</taxon>
        <taxon>Chromadorea</taxon>
        <taxon>Rhabditida</taxon>
        <taxon>Tylenchina</taxon>
        <taxon>Cephalobomorpha</taxon>
        <taxon>Cephaloboidea</taxon>
        <taxon>Cephalobidae</taxon>
        <taxon>Acrobeloides</taxon>
    </lineage>
</organism>
<dbReference type="EC" id="2.4.1.-" evidence="8"/>
<evidence type="ECO:0000256" key="7">
    <source>
        <dbReference type="ARBA" id="ARBA00023136"/>
    </source>
</evidence>
<dbReference type="PANTHER" id="PTHR21645">
    <property type="entry name" value="GLYCOSYLTRANSFERASE FAMILY 92 PROTEIN"/>
    <property type="match status" value="1"/>
</dbReference>
<keyword evidence="9" id="KW-1185">Reference proteome</keyword>
<keyword evidence="3 8" id="KW-0328">Glycosyltransferase</keyword>
<dbReference type="AlphaFoldDB" id="A0A914D0Y0"/>
<dbReference type="PANTHER" id="PTHR21645:SF22">
    <property type="entry name" value="GLYCOSYLTRANSFERASE FAMILY 92 PROTEIN"/>
    <property type="match status" value="1"/>
</dbReference>
<dbReference type="GO" id="GO:0016020">
    <property type="term" value="C:membrane"/>
    <property type="evidence" value="ECO:0007669"/>
    <property type="project" value="UniProtKB-SubCell"/>
</dbReference>